<proteinExistence type="predicted"/>
<accession>A0A6M0JVR7</accession>
<comment type="caution">
    <text evidence="2">The sequence shown here is derived from an EMBL/GenBank/DDBJ whole genome shotgun (WGS) entry which is preliminary data.</text>
</comment>
<dbReference type="NCBIfam" id="TIGR00296">
    <property type="entry name" value="TIGR00296 family protein"/>
    <property type="match status" value="1"/>
</dbReference>
<reference evidence="2 3" key="1">
    <citation type="submission" date="2020-02" db="EMBL/GenBank/DDBJ databases">
        <title>Genome sequences of Thiorhodococcus mannitoliphagus and Thiorhodococcus minor, purple sulfur photosynthetic bacteria in the gammaproteobacterial family, Chromatiaceae.</title>
        <authorList>
            <person name="Aviles F.A."/>
            <person name="Meyer T.E."/>
            <person name="Kyndt J.A."/>
        </authorList>
    </citation>
    <scope>NUCLEOTIDE SEQUENCE [LARGE SCALE GENOMIC DNA]</scope>
    <source>
        <strain evidence="2 3">DSM 11518</strain>
    </source>
</reference>
<evidence type="ECO:0000313" key="2">
    <source>
        <dbReference type="EMBL" id="NEV60703.1"/>
    </source>
</evidence>
<dbReference type="PANTHER" id="PTHR13016">
    <property type="entry name" value="AMMECR1 HOMOLOG"/>
    <property type="match status" value="1"/>
</dbReference>
<dbReference type="Gene3D" id="3.30.1490.150">
    <property type="entry name" value="Hypothetical protein ph0010, domain 2"/>
    <property type="match status" value="1"/>
</dbReference>
<evidence type="ECO:0000259" key="1">
    <source>
        <dbReference type="PROSITE" id="PS51112"/>
    </source>
</evidence>
<sequence>MVPMASTESPGCYSSEERAILLDVAAESIAKALEQGSPWVPSPSDYPERLREPRATFVTLEMDGDLRGCIGALEADCPLVQDVAHNAFAAAFQDPRFAPMTESELPRLTIKVSVLSVPEPIAFASEADLLAQLRPGVDGLILKDKRHRGTFLPAVWEQLPNPIDFLAHLKRKAGLPMDDWSDDLEVLRYATESFGRAAHAKRAARLD</sequence>
<dbReference type="EMBL" id="JAAIJQ010000004">
    <property type="protein sequence ID" value="NEV60703.1"/>
    <property type="molecule type" value="Genomic_DNA"/>
</dbReference>
<dbReference type="InterPro" id="IPR027485">
    <property type="entry name" value="AMMECR1_N"/>
</dbReference>
<protein>
    <submittedName>
        <fullName evidence="2">AmmeMemoRadiSam system protein A</fullName>
    </submittedName>
</protein>
<dbReference type="AlphaFoldDB" id="A0A6M0JVR7"/>
<dbReference type="Pfam" id="PF01871">
    <property type="entry name" value="AMMECR1"/>
    <property type="match status" value="1"/>
</dbReference>
<gene>
    <name evidence="2" type="primary">amrA</name>
    <name evidence="2" type="ORF">G3446_02135</name>
</gene>
<dbReference type="InterPro" id="IPR002733">
    <property type="entry name" value="AMMECR1_domain"/>
</dbReference>
<dbReference type="InterPro" id="IPR036071">
    <property type="entry name" value="AMMECR1_dom_sf"/>
</dbReference>
<dbReference type="PANTHER" id="PTHR13016:SF0">
    <property type="entry name" value="AMME SYNDROME CANDIDATE GENE 1 PROTEIN"/>
    <property type="match status" value="1"/>
</dbReference>
<dbReference type="Gene3D" id="3.30.700.20">
    <property type="entry name" value="Hypothetical protein ph0010, domain 1"/>
    <property type="match status" value="1"/>
</dbReference>
<dbReference type="PROSITE" id="PS51112">
    <property type="entry name" value="AMMECR1"/>
    <property type="match status" value="1"/>
</dbReference>
<name>A0A6M0JVR7_9GAMM</name>
<dbReference type="SUPFAM" id="SSF143447">
    <property type="entry name" value="AMMECR1-like"/>
    <property type="match status" value="1"/>
</dbReference>
<keyword evidence="3" id="KW-1185">Reference proteome</keyword>
<dbReference type="InterPro" id="IPR027623">
    <property type="entry name" value="AmmeMemoSam_A"/>
</dbReference>
<organism evidence="2 3">
    <name type="scientific">Thiorhodococcus minor</name>
    <dbReference type="NCBI Taxonomy" id="57489"/>
    <lineage>
        <taxon>Bacteria</taxon>
        <taxon>Pseudomonadati</taxon>
        <taxon>Pseudomonadota</taxon>
        <taxon>Gammaproteobacteria</taxon>
        <taxon>Chromatiales</taxon>
        <taxon>Chromatiaceae</taxon>
        <taxon>Thiorhodococcus</taxon>
    </lineage>
</organism>
<feature type="domain" description="AMMECR1" evidence="1">
    <location>
        <begin position="13"/>
        <end position="205"/>
    </location>
</feature>
<evidence type="ECO:0000313" key="3">
    <source>
        <dbReference type="Proteomes" id="UP000483379"/>
    </source>
</evidence>
<dbReference type="NCBIfam" id="TIGR04335">
    <property type="entry name" value="AmmeMemoSam_A"/>
    <property type="match status" value="1"/>
</dbReference>
<dbReference type="Proteomes" id="UP000483379">
    <property type="component" value="Unassembled WGS sequence"/>
</dbReference>
<dbReference type="InterPro" id="IPR023473">
    <property type="entry name" value="AMMECR1"/>
</dbReference>